<dbReference type="Pfam" id="PF00595">
    <property type="entry name" value="PDZ"/>
    <property type="match status" value="1"/>
</dbReference>
<keyword evidence="4" id="KW-0067">ATP-binding</keyword>
<dbReference type="InterPro" id="IPR011009">
    <property type="entry name" value="Kinase-like_dom_sf"/>
</dbReference>
<evidence type="ECO:0000259" key="7">
    <source>
        <dbReference type="PROSITE" id="PS50011"/>
    </source>
</evidence>
<dbReference type="PROSITE" id="PS50011">
    <property type="entry name" value="PROTEIN_KINASE_DOM"/>
    <property type="match status" value="1"/>
</dbReference>
<dbReference type="SMART" id="SM00072">
    <property type="entry name" value="GuKc"/>
    <property type="match status" value="1"/>
</dbReference>
<dbReference type="SMART" id="SM00326">
    <property type="entry name" value="SH3"/>
    <property type="match status" value="1"/>
</dbReference>
<dbReference type="SUPFAM" id="SSF50156">
    <property type="entry name" value="PDZ domain-like"/>
    <property type="match status" value="1"/>
</dbReference>
<dbReference type="AlphaFoldDB" id="A0AAJ7L5N8"/>
<dbReference type="InterPro" id="IPR050716">
    <property type="entry name" value="MAGUK"/>
</dbReference>
<dbReference type="PROSITE" id="PS50052">
    <property type="entry name" value="GUANYLATE_KINASE_2"/>
    <property type="match status" value="1"/>
</dbReference>
<dbReference type="Gene3D" id="1.10.510.10">
    <property type="entry name" value="Transferase(Phosphotransferase) domain 1"/>
    <property type="match status" value="1"/>
</dbReference>
<dbReference type="PROSITE" id="PS50106">
    <property type="entry name" value="PDZ"/>
    <property type="match status" value="1"/>
</dbReference>
<dbReference type="Pfam" id="PF02828">
    <property type="entry name" value="L27"/>
    <property type="match status" value="1"/>
</dbReference>
<dbReference type="PANTHER" id="PTHR23122">
    <property type="entry name" value="MEMBRANE-ASSOCIATED GUANYLATE KINASE MAGUK"/>
    <property type="match status" value="1"/>
</dbReference>
<accession>A0AAJ7L5N8</accession>
<dbReference type="GO" id="GO:0004672">
    <property type="term" value="F:protein kinase activity"/>
    <property type="evidence" value="ECO:0007669"/>
    <property type="project" value="InterPro"/>
</dbReference>
<feature type="domain" description="L27" evidence="10">
    <location>
        <begin position="423"/>
        <end position="475"/>
    </location>
</feature>
<dbReference type="SUPFAM" id="SSF56112">
    <property type="entry name" value="Protein kinase-like (PK-like)"/>
    <property type="match status" value="1"/>
</dbReference>
<dbReference type="PROSITE" id="PS51022">
    <property type="entry name" value="L27"/>
    <property type="match status" value="1"/>
</dbReference>
<evidence type="ECO:0000313" key="12">
    <source>
        <dbReference type="RefSeq" id="XP_018496578.1"/>
    </source>
</evidence>
<dbReference type="InterPro" id="IPR004172">
    <property type="entry name" value="L27_dom"/>
</dbReference>
<keyword evidence="2 5" id="KW-0728">SH3 domain</keyword>
<dbReference type="FunFam" id="2.30.42.10:FF:000016">
    <property type="entry name" value="peripheral plasma membrane protein CASK isoform X2"/>
    <property type="match status" value="1"/>
</dbReference>
<keyword evidence="11" id="KW-1185">Reference proteome</keyword>
<dbReference type="SMART" id="SM00569">
    <property type="entry name" value="L27"/>
    <property type="match status" value="2"/>
</dbReference>
<gene>
    <name evidence="12" type="primary">LOC100899235</name>
</gene>
<dbReference type="Pfam" id="PF00069">
    <property type="entry name" value="Pkinase"/>
    <property type="match status" value="1"/>
</dbReference>
<dbReference type="Gene3D" id="3.40.50.300">
    <property type="entry name" value="P-loop containing nucleotide triphosphate hydrolases"/>
    <property type="match status" value="1"/>
</dbReference>
<dbReference type="Gene3D" id="2.30.30.40">
    <property type="entry name" value="SH3 Domains"/>
    <property type="match status" value="1"/>
</dbReference>
<evidence type="ECO:0000256" key="4">
    <source>
        <dbReference type="ARBA" id="ARBA00022840"/>
    </source>
</evidence>
<feature type="domain" description="Protein kinase" evidence="7">
    <location>
        <begin position="12"/>
        <end position="276"/>
    </location>
</feature>
<sequence>MSTENFCFEDAYDILEVIERGAFNVVRRCVHHATGKQYAVRMVDKTRLATSAVLTEEGLNREADICHLLKHHHIVQLLETYSSGGFFFMVFEYLQGGDLLNEVVERASAGFNYSETVVSHYMKQILSAVRYCHDHDVVHCDIGPESVMLATKDCSAPVKLGCFGNAIRLNDLQPLNQKRIRQKHFTAPEIIRGFIYGRSADIWSCGVLLYTLLRGSLPFIGSGARLEELICRTKYEMSDPIWDGITRSAKDFLSLMLVNDAVDRHSAGQLLEHPWLKQRVSCAADEYLRSTVGQLRHLNAQRRTKSFRSRLAEYSNLDILLPENVMAAVNSTRWNDTRDFRLGGTISEERAEKLRREDTAKIDAVSVILDSLDDLDCLKDSSYESIMMDNLLTDQRLISTLQLYDKIQQQKLLPPTDLPDEDTALIAQEIVDWIEDGSTELTAEMEELHAILSRPHLRSLLQAHDVVAYEIFRENAAEADAYPQSAFLDLSMPTNANSHSRLYNITRIRLVQFQKNTDEPMGITLKVDDEGRCLVARIIHGGMIHKQATLHVGDEILEISGVSVANQTIDSLQRLLRDARGNVTFKIVPTYRSVPPLSGQSNVYLKCMFNYEPMEDELIPCTQAGIPFRIGQILLVINKDDPNWWQVRKFSPDGPSGLVPSPQLQEWRLTQLALENSKNRSHHESMNCSIFRKKKRDKEKHLSKRALADEMDMTCYEEVMKVPGFQRNTLVLLGAHGVGRRHIKNTLIEGNPDKYAYPIPHTTRAQRRGEEKGHHYFFVDQDEMLRDIATNQYLEYGSHEGAMYGTKLETIKSIINSGKIAILDVEPQALKMLRCAEFTPFVVFIAAPPIEAVPDLDGSLERLNRESTQLAQSFGRWFDLTIINSDIEETIHRLREIIDRLPVEEQWVPVNWVYR</sequence>
<evidence type="ECO:0000256" key="5">
    <source>
        <dbReference type="PROSITE-ProRule" id="PRU00192"/>
    </source>
</evidence>
<feature type="domain" description="Guanylate kinase-like" evidence="8">
    <location>
        <begin position="727"/>
        <end position="899"/>
    </location>
</feature>
<dbReference type="RefSeq" id="XP_018496578.1">
    <property type="nucleotide sequence ID" value="XM_018641062.1"/>
</dbReference>
<proteinExistence type="inferred from homology"/>
<dbReference type="FunFam" id="1.10.510.10:FF:000571">
    <property type="entry name" value="Maternal embryonic leucine zipper kinase"/>
    <property type="match status" value="1"/>
</dbReference>
<dbReference type="InterPro" id="IPR000719">
    <property type="entry name" value="Prot_kinase_dom"/>
</dbReference>
<dbReference type="SMART" id="SM00228">
    <property type="entry name" value="PDZ"/>
    <property type="match status" value="1"/>
</dbReference>
<dbReference type="CTD" id="8573"/>
<dbReference type="FunFam" id="3.30.200.20:FF:000051">
    <property type="entry name" value="Peripheral plasma membrane protein CASK isoform B"/>
    <property type="match status" value="1"/>
</dbReference>
<dbReference type="GO" id="GO:0005524">
    <property type="term" value="F:ATP binding"/>
    <property type="evidence" value="ECO:0007669"/>
    <property type="project" value="UniProtKB-KW"/>
</dbReference>
<name>A0AAJ7L5N8_9ACAR</name>
<dbReference type="CDD" id="cd00071">
    <property type="entry name" value="GMPK"/>
    <property type="match status" value="1"/>
</dbReference>
<protein>
    <submittedName>
        <fullName evidence="12">Peripheral plasma membrane protein CASK</fullName>
    </submittedName>
</protein>
<dbReference type="GO" id="GO:0030054">
    <property type="term" value="C:cell junction"/>
    <property type="evidence" value="ECO:0007669"/>
    <property type="project" value="UniProtKB-ARBA"/>
</dbReference>
<dbReference type="PROSITE" id="PS50002">
    <property type="entry name" value="SH3"/>
    <property type="match status" value="1"/>
</dbReference>
<evidence type="ECO:0000256" key="3">
    <source>
        <dbReference type="ARBA" id="ARBA00022741"/>
    </source>
</evidence>
<dbReference type="Gene3D" id="1.10.287.650">
    <property type="entry name" value="L27 domain"/>
    <property type="match status" value="2"/>
</dbReference>
<dbReference type="GeneID" id="100899235"/>
<feature type="domain" description="PDZ" evidence="9">
    <location>
        <begin position="510"/>
        <end position="591"/>
    </location>
</feature>
<keyword evidence="3" id="KW-0547">Nucleotide-binding</keyword>
<dbReference type="InterPro" id="IPR036034">
    <property type="entry name" value="PDZ_sf"/>
</dbReference>
<dbReference type="InterPro" id="IPR001478">
    <property type="entry name" value="PDZ"/>
</dbReference>
<evidence type="ECO:0000259" key="6">
    <source>
        <dbReference type="PROSITE" id="PS50002"/>
    </source>
</evidence>
<dbReference type="CDD" id="cd10831">
    <property type="entry name" value="PDZ_CASK-like"/>
    <property type="match status" value="1"/>
</dbReference>
<feature type="domain" description="SH3" evidence="6">
    <location>
        <begin position="600"/>
        <end position="669"/>
    </location>
</feature>
<dbReference type="InterPro" id="IPR008145">
    <property type="entry name" value="GK/Ca_channel_bsu"/>
</dbReference>
<evidence type="ECO:0000256" key="2">
    <source>
        <dbReference type="ARBA" id="ARBA00022443"/>
    </source>
</evidence>
<evidence type="ECO:0000259" key="9">
    <source>
        <dbReference type="PROSITE" id="PS50106"/>
    </source>
</evidence>
<evidence type="ECO:0000259" key="8">
    <source>
        <dbReference type="PROSITE" id="PS50052"/>
    </source>
</evidence>
<dbReference type="InterPro" id="IPR020590">
    <property type="entry name" value="Guanylate_kinase_CS"/>
</dbReference>
<dbReference type="Gene3D" id="2.30.42.10">
    <property type="match status" value="1"/>
</dbReference>
<dbReference type="InterPro" id="IPR027417">
    <property type="entry name" value="P-loop_NTPase"/>
</dbReference>
<dbReference type="InterPro" id="IPR036028">
    <property type="entry name" value="SH3-like_dom_sf"/>
</dbReference>
<dbReference type="InterPro" id="IPR036892">
    <property type="entry name" value="L27_dom_sf"/>
</dbReference>
<organism evidence="11 12">
    <name type="scientific">Galendromus occidentalis</name>
    <name type="common">western predatory mite</name>
    <dbReference type="NCBI Taxonomy" id="34638"/>
    <lineage>
        <taxon>Eukaryota</taxon>
        <taxon>Metazoa</taxon>
        <taxon>Ecdysozoa</taxon>
        <taxon>Arthropoda</taxon>
        <taxon>Chelicerata</taxon>
        <taxon>Arachnida</taxon>
        <taxon>Acari</taxon>
        <taxon>Parasitiformes</taxon>
        <taxon>Mesostigmata</taxon>
        <taxon>Gamasina</taxon>
        <taxon>Phytoseioidea</taxon>
        <taxon>Phytoseiidae</taxon>
        <taxon>Typhlodrominae</taxon>
        <taxon>Galendromus</taxon>
    </lineage>
</organism>
<evidence type="ECO:0000259" key="10">
    <source>
        <dbReference type="PROSITE" id="PS51022"/>
    </source>
</evidence>
<dbReference type="Pfam" id="PF00625">
    <property type="entry name" value="Guanylate_kin"/>
    <property type="match status" value="1"/>
</dbReference>
<dbReference type="Gene3D" id="3.30.200.20">
    <property type="entry name" value="Phosphorylase Kinase, domain 1"/>
    <property type="match status" value="1"/>
</dbReference>
<reference evidence="12" key="1">
    <citation type="submission" date="2025-08" db="UniProtKB">
        <authorList>
            <consortium name="RefSeq"/>
        </authorList>
    </citation>
    <scope>IDENTIFICATION</scope>
</reference>
<dbReference type="KEGG" id="goe:100899235"/>
<dbReference type="SUPFAM" id="SSF101288">
    <property type="entry name" value="L27 domain"/>
    <property type="match status" value="2"/>
</dbReference>
<evidence type="ECO:0000313" key="11">
    <source>
        <dbReference type="Proteomes" id="UP000694867"/>
    </source>
</evidence>
<evidence type="ECO:0000256" key="1">
    <source>
        <dbReference type="ARBA" id="ARBA00007014"/>
    </source>
</evidence>
<dbReference type="SUPFAM" id="SSF52540">
    <property type="entry name" value="P-loop containing nucleoside triphosphate hydrolases"/>
    <property type="match status" value="1"/>
</dbReference>
<dbReference type="Proteomes" id="UP000694867">
    <property type="component" value="Unplaced"/>
</dbReference>
<dbReference type="InterPro" id="IPR008144">
    <property type="entry name" value="Guanylate_kin-like_dom"/>
</dbReference>
<dbReference type="Pfam" id="PF07653">
    <property type="entry name" value="SH3_2"/>
    <property type="match status" value="1"/>
</dbReference>
<dbReference type="InterPro" id="IPR014775">
    <property type="entry name" value="L27_C"/>
</dbReference>
<comment type="similarity">
    <text evidence="1">Belongs to the MAGUK family.</text>
</comment>
<dbReference type="InterPro" id="IPR001452">
    <property type="entry name" value="SH3_domain"/>
</dbReference>
<dbReference type="PROSITE" id="PS00856">
    <property type="entry name" value="GUANYLATE_KINASE_1"/>
    <property type="match status" value="1"/>
</dbReference>
<dbReference type="SUPFAM" id="SSF50044">
    <property type="entry name" value="SH3-domain"/>
    <property type="match status" value="1"/>
</dbReference>